<dbReference type="SUPFAM" id="SSF56968">
    <property type="entry name" value="Lipovitellin-phosvitin complex, beta-sheet shell regions"/>
    <property type="match status" value="1"/>
</dbReference>
<dbReference type="OrthoDB" id="5865932at2759"/>
<keyword evidence="2" id="KW-0813">Transport</keyword>
<dbReference type="InterPro" id="IPR001747">
    <property type="entry name" value="Vitellogenin_N"/>
</dbReference>
<comment type="subcellular location">
    <subcellularLocation>
        <location evidence="1">Endoplasmic reticulum</location>
    </subcellularLocation>
</comment>
<dbReference type="GO" id="GO:0042157">
    <property type="term" value="P:lipoprotein metabolic process"/>
    <property type="evidence" value="ECO:0007669"/>
    <property type="project" value="TreeGrafter"/>
</dbReference>
<dbReference type="EMBL" id="CAJNON010000636">
    <property type="protein sequence ID" value="CAF1341047.1"/>
    <property type="molecule type" value="Genomic_DNA"/>
</dbReference>
<dbReference type="AlphaFoldDB" id="A0A815GKI2"/>
<name>A0A815GKI2_9BILA</name>
<evidence type="ECO:0000256" key="1">
    <source>
        <dbReference type="ARBA" id="ARBA00004240"/>
    </source>
</evidence>
<feature type="signal peptide" evidence="6">
    <location>
        <begin position="1"/>
        <end position="19"/>
    </location>
</feature>
<dbReference type="InterPro" id="IPR039988">
    <property type="entry name" value="MTTP"/>
</dbReference>
<evidence type="ECO:0000256" key="5">
    <source>
        <dbReference type="PROSITE-ProRule" id="PRU00557"/>
    </source>
</evidence>
<reference evidence="8" key="1">
    <citation type="submission" date="2021-02" db="EMBL/GenBank/DDBJ databases">
        <authorList>
            <person name="Nowell W R."/>
        </authorList>
    </citation>
    <scope>NUCLEOTIDE SEQUENCE</scope>
</reference>
<organism evidence="8 9">
    <name type="scientific">Adineta steineri</name>
    <dbReference type="NCBI Taxonomy" id="433720"/>
    <lineage>
        <taxon>Eukaryota</taxon>
        <taxon>Metazoa</taxon>
        <taxon>Spiralia</taxon>
        <taxon>Gnathifera</taxon>
        <taxon>Rotifera</taxon>
        <taxon>Eurotatoria</taxon>
        <taxon>Bdelloidea</taxon>
        <taxon>Adinetida</taxon>
        <taxon>Adinetidae</taxon>
        <taxon>Adineta</taxon>
    </lineage>
</organism>
<dbReference type="GO" id="GO:0008289">
    <property type="term" value="F:lipid binding"/>
    <property type="evidence" value="ECO:0007669"/>
    <property type="project" value="InterPro"/>
</dbReference>
<evidence type="ECO:0000256" key="6">
    <source>
        <dbReference type="SAM" id="SignalP"/>
    </source>
</evidence>
<evidence type="ECO:0000256" key="2">
    <source>
        <dbReference type="ARBA" id="ARBA00022448"/>
    </source>
</evidence>
<dbReference type="GO" id="GO:0016323">
    <property type="term" value="C:basolateral plasma membrane"/>
    <property type="evidence" value="ECO:0007669"/>
    <property type="project" value="TreeGrafter"/>
</dbReference>
<dbReference type="Gene3D" id="2.30.230.10">
    <property type="entry name" value="Lipovitellin, beta-sheet shell regions, chain A"/>
    <property type="match status" value="1"/>
</dbReference>
<proteinExistence type="predicted"/>
<evidence type="ECO:0000256" key="4">
    <source>
        <dbReference type="ARBA" id="ARBA00022824"/>
    </source>
</evidence>
<sequence length="1080" mass="123369">MFKVMFIILYCLLFSTVYSSTENKTTNEKSDKTSEKPGKLYEFQSNIDYVYHYSTDIHMDHKIWAGSEESHIKRHSDAAFHLYARLNLTSVWRSADGEQHLLKLELKEARFVNRTNSHSMIDCLALSTLTRYPAMFIWNQGIISLSYFNENDNLAAINLKKGIISLFQYKQDNASETDTLGTCKTEYRMYEKSLVKDKSECSNIKYNDEYSSAKQVLNYSIDFQSTCVYTFDNSTLKSSSCSDIALPRLIVPEVAGFRIMSRLSVDLMEKVDNDKHQKYLNSDAALKSILSITADQYHPLETEKQLHPCDEYCEKFEEFIRDYNKKLARSVIGDRSASDVFLHLIALVKRQSETTLTKVLDKASNSIKFTLIEAFVSAQTPASLNTVLKYLDNSMNAKNKVELIEIFLMASTFAPRPSDLLLDKILERLPKFTTIDVQLEQSTYLALGAITHRLFDLNKTSSVNAALKSILSITADQYHPLETEKQLHPCDEYCEKFEEFIRDYNKKLGRSVIGDRSASDVFLHLIALVKRQSETTLTKVLDKASNSIKFTLIEAFVSAQTPASLNTVLKYLDNSMNAKNKVELIEIFLMASTFAPRPSDLLLDKILVRLPKFTTIDAQLEQSTYLALGAITHRLFDLNKTSSAIEKYTTLLHNTKKKALVYLSLYNAKLDLYQSILIDEIRRCNDTNLCWLALNALTQYDPEQFSTEIISILRSIYHEQKGRVKTNLQIRQLCGQLLLRTDISIGDLMNLILSALDKTNHQLGVYMWRLISTMADNDELFFRKIKFIYNNGLIDLTYDRIAYKGQSDYYRRQFLQTFGFGVYYTISQLMSRHGALRESDFDLHIQQYNKKDRFNLLSLGVSASGLEAYVSDDGKTSDTPDEDLQAELRITLLNMQLRPVVLFSGVTGLMSAVWSAPSELTSAFKSNIMIHDLSRYIHLHNGLVVHYEAQSAASLDLSGMASVSLWNKNSHSVIRVSSGFSVRSHVDILNDFVVMGINATTSTNIIVDYTTDVDYADTPINVCMQMSIQPTEIYDNVDSFYSLKRTKALRWFGSRIRRLLGHDYTFTQKNNAMCRQLHVL</sequence>
<accession>A0A815GKI2</accession>
<evidence type="ECO:0000313" key="9">
    <source>
        <dbReference type="Proteomes" id="UP000663891"/>
    </source>
</evidence>
<feature type="domain" description="Vitellogenin" evidence="7">
    <location>
        <begin position="43"/>
        <end position="840"/>
    </location>
</feature>
<dbReference type="SUPFAM" id="SSF48431">
    <property type="entry name" value="Lipovitellin-phosvitin complex, superhelical domain"/>
    <property type="match status" value="2"/>
</dbReference>
<dbReference type="SMART" id="SM00638">
    <property type="entry name" value="LPD_N"/>
    <property type="match status" value="1"/>
</dbReference>
<dbReference type="Gene3D" id="1.25.10.20">
    <property type="entry name" value="Vitellinogen, superhelical"/>
    <property type="match status" value="1"/>
</dbReference>
<keyword evidence="4" id="KW-0256">Endoplasmic reticulum</keyword>
<dbReference type="Pfam" id="PF19444">
    <property type="entry name" value="MTP_lip_bd"/>
    <property type="match status" value="1"/>
</dbReference>
<dbReference type="PROSITE" id="PS51211">
    <property type="entry name" value="VITELLOGENIN"/>
    <property type="match status" value="1"/>
</dbReference>
<dbReference type="PANTHER" id="PTHR13024:SF0">
    <property type="entry name" value="MICROSOMAL TRIACYLGLYCEROL TRANSFER PROTEIN"/>
    <property type="match status" value="1"/>
</dbReference>
<gene>
    <name evidence="8" type="ORF">VCS650_LOCUS33227</name>
</gene>
<evidence type="ECO:0000259" key="7">
    <source>
        <dbReference type="PROSITE" id="PS51211"/>
    </source>
</evidence>
<dbReference type="Pfam" id="PF01347">
    <property type="entry name" value="Vitellogenin_N"/>
    <property type="match status" value="1"/>
</dbReference>
<dbReference type="InterPro" id="IPR015816">
    <property type="entry name" value="Vitellinogen_b-sht_N"/>
</dbReference>
<evidence type="ECO:0000313" key="8">
    <source>
        <dbReference type="EMBL" id="CAF1341047.1"/>
    </source>
</evidence>
<protein>
    <recommendedName>
        <fullName evidence="7">Vitellogenin domain-containing protein</fullName>
    </recommendedName>
</protein>
<dbReference type="InterPro" id="IPR011030">
    <property type="entry name" value="Lipovitellin_superhlx_dom"/>
</dbReference>
<dbReference type="PANTHER" id="PTHR13024">
    <property type="entry name" value="MICROSOMAL TRIGLYCERIDE TRANSFER PROTEIN, LARGE SUBUNIT"/>
    <property type="match status" value="1"/>
</dbReference>
<dbReference type="GO" id="GO:0005783">
    <property type="term" value="C:endoplasmic reticulum"/>
    <property type="evidence" value="ECO:0007669"/>
    <property type="project" value="UniProtKB-SubCell"/>
</dbReference>
<dbReference type="Proteomes" id="UP000663891">
    <property type="component" value="Unassembled WGS sequence"/>
</dbReference>
<dbReference type="InterPro" id="IPR015819">
    <property type="entry name" value="Lipid_transp_b-sht_shell"/>
</dbReference>
<comment type="caution">
    <text evidence="8">The sequence shown here is derived from an EMBL/GenBank/DDBJ whole genome shotgun (WGS) entry which is preliminary data.</text>
</comment>
<keyword evidence="3 6" id="KW-0732">Signal</keyword>
<dbReference type="GO" id="GO:0005548">
    <property type="term" value="F:phospholipid transporter activity"/>
    <property type="evidence" value="ECO:0007669"/>
    <property type="project" value="InterPro"/>
</dbReference>
<comment type="caution">
    <text evidence="5">Lacks conserved residue(s) required for the propagation of feature annotation.</text>
</comment>
<dbReference type="GO" id="GO:0005794">
    <property type="term" value="C:Golgi apparatus"/>
    <property type="evidence" value="ECO:0007669"/>
    <property type="project" value="TreeGrafter"/>
</dbReference>
<evidence type="ECO:0000256" key="3">
    <source>
        <dbReference type="ARBA" id="ARBA00022729"/>
    </source>
</evidence>
<dbReference type="InterPro" id="IPR045811">
    <property type="entry name" value="MTP_lip-bd"/>
</dbReference>
<feature type="chain" id="PRO_5033008971" description="Vitellogenin domain-containing protein" evidence="6">
    <location>
        <begin position="20"/>
        <end position="1080"/>
    </location>
</feature>